<evidence type="ECO:0000256" key="2">
    <source>
        <dbReference type="ARBA" id="ARBA00005695"/>
    </source>
</evidence>
<feature type="domain" description="Solute-binding protein family 5" evidence="5">
    <location>
        <begin position="98"/>
        <end position="446"/>
    </location>
</feature>
<dbReference type="InterPro" id="IPR039424">
    <property type="entry name" value="SBP_5"/>
</dbReference>
<dbReference type="GO" id="GO:0030288">
    <property type="term" value="C:outer membrane-bounded periplasmic space"/>
    <property type="evidence" value="ECO:0007669"/>
    <property type="project" value="UniProtKB-ARBA"/>
</dbReference>
<dbReference type="SUPFAM" id="SSF53850">
    <property type="entry name" value="Periplasmic binding protein-like II"/>
    <property type="match status" value="1"/>
</dbReference>
<dbReference type="PANTHER" id="PTHR30290:SF10">
    <property type="entry name" value="PERIPLASMIC OLIGOPEPTIDE-BINDING PROTEIN-RELATED"/>
    <property type="match status" value="1"/>
</dbReference>
<dbReference type="PIRSF" id="PIRSF002741">
    <property type="entry name" value="MppA"/>
    <property type="match status" value="1"/>
</dbReference>
<dbReference type="GO" id="GO:0043190">
    <property type="term" value="C:ATP-binding cassette (ABC) transporter complex"/>
    <property type="evidence" value="ECO:0007669"/>
    <property type="project" value="InterPro"/>
</dbReference>
<dbReference type="Gene3D" id="3.90.76.10">
    <property type="entry name" value="Dipeptide-binding Protein, Domain 1"/>
    <property type="match status" value="1"/>
</dbReference>
<evidence type="ECO:0000256" key="4">
    <source>
        <dbReference type="ARBA" id="ARBA00022729"/>
    </source>
</evidence>
<accession>A0A1I5JA88</accession>
<dbReference type="Pfam" id="PF00496">
    <property type="entry name" value="SBP_bac_5"/>
    <property type="match status" value="1"/>
</dbReference>
<comment type="subcellular location">
    <subcellularLocation>
        <location evidence="1">Periplasm</location>
    </subcellularLocation>
</comment>
<proteinExistence type="inferred from homology"/>
<evidence type="ECO:0000259" key="5">
    <source>
        <dbReference type="Pfam" id="PF00496"/>
    </source>
</evidence>
<dbReference type="GO" id="GO:1904680">
    <property type="term" value="F:peptide transmembrane transporter activity"/>
    <property type="evidence" value="ECO:0007669"/>
    <property type="project" value="TreeGrafter"/>
</dbReference>
<dbReference type="RefSeq" id="WP_407062734.1">
    <property type="nucleotide sequence ID" value="NZ_FOVR01000011.1"/>
</dbReference>
<dbReference type="CDD" id="cd08503">
    <property type="entry name" value="PBP2_NikA_DppA_OppA_like_17"/>
    <property type="match status" value="1"/>
</dbReference>
<dbReference type="PANTHER" id="PTHR30290">
    <property type="entry name" value="PERIPLASMIC BINDING COMPONENT OF ABC TRANSPORTER"/>
    <property type="match status" value="1"/>
</dbReference>
<dbReference type="PROSITE" id="PS51318">
    <property type="entry name" value="TAT"/>
    <property type="match status" value="1"/>
</dbReference>
<keyword evidence="4" id="KW-0732">Signal</keyword>
<dbReference type="AlphaFoldDB" id="A0A1I5JA88"/>
<protein>
    <submittedName>
        <fullName evidence="6">Peptide/nickel transport system substrate-binding protein</fullName>
    </submittedName>
</protein>
<dbReference type="InterPro" id="IPR000914">
    <property type="entry name" value="SBP_5_dom"/>
</dbReference>
<keyword evidence="7" id="KW-1185">Reference proteome</keyword>
<dbReference type="NCBIfam" id="TIGR01409">
    <property type="entry name" value="TAT_signal_seq"/>
    <property type="match status" value="1"/>
</dbReference>
<keyword evidence="3" id="KW-0813">Transport</keyword>
<organism evidence="6 7">
    <name type="scientific">Cohaesibacter marisflavi</name>
    <dbReference type="NCBI Taxonomy" id="655353"/>
    <lineage>
        <taxon>Bacteria</taxon>
        <taxon>Pseudomonadati</taxon>
        <taxon>Pseudomonadota</taxon>
        <taxon>Alphaproteobacteria</taxon>
        <taxon>Hyphomicrobiales</taxon>
        <taxon>Cohaesibacteraceae</taxon>
    </lineage>
</organism>
<dbReference type="Gene3D" id="3.40.190.10">
    <property type="entry name" value="Periplasmic binding protein-like II"/>
    <property type="match status" value="1"/>
</dbReference>
<evidence type="ECO:0000256" key="3">
    <source>
        <dbReference type="ARBA" id="ARBA00022448"/>
    </source>
</evidence>
<dbReference type="GO" id="GO:0015833">
    <property type="term" value="P:peptide transport"/>
    <property type="evidence" value="ECO:0007669"/>
    <property type="project" value="TreeGrafter"/>
</dbReference>
<dbReference type="STRING" id="655353.SAMN04488056_11125"/>
<sequence>MTKRPSIDPILPNSLSRRQFLGATAAAGFAMTASGLIVPNSAMAAETPKKGGNLKLGIKGGAATDVLDPAAAAGTVSFLCNHLWGDKIVESDPETGAPLPGLAESWESSADASVWTFKIRKDVAFHDGSKMTVADLVATLKRHTDEKSKSGALGLLRSIKTVEDKAGDLVITLSEGNADLPLLLTDYHLMVQPNGGYDDPNAAIGTGAFTLKSYEPGIRATFEKNKNDWRDDRGHVDSVEVIVMNDNTARIAALSSRQVHFINFVEPKTIKLLERAPHVDILQTHAKGFYSFQMFCDTAPFDNNDLRLAMKYAIDRQEILDRIVGGYGSLGNDYPVNSTYQMAPDDIEQRMYDPEKAAFHYKKSGHDGPVLLRTSDAAFPGAVDAAVLYQEHAKKAGINIEVKREPADGYWSNVWNVKPFSATYWGGRPTQDLRYATSYLSSADWNDSRFKRDDFDKLLLEARAELDNDKRKALYRQMAVMVRDEGGSIIPVFNDFLNASAKSMKGFVHDIGNDLSNGQIASRVWLDA</sequence>
<name>A0A1I5JA88_9HYPH</name>
<dbReference type="InterPro" id="IPR019546">
    <property type="entry name" value="TAT_signal_bac_arc"/>
</dbReference>
<evidence type="ECO:0000256" key="1">
    <source>
        <dbReference type="ARBA" id="ARBA00004418"/>
    </source>
</evidence>
<dbReference type="EMBL" id="FOVR01000011">
    <property type="protein sequence ID" value="SFO69281.1"/>
    <property type="molecule type" value="Genomic_DNA"/>
</dbReference>
<evidence type="ECO:0000313" key="7">
    <source>
        <dbReference type="Proteomes" id="UP000199236"/>
    </source>
</evidence>
<dbReference type="Proteomes" id="UP000199236">
    <property type="component" value="Unassembled WGS sequence"/>
</dbReference>
<reference evidence="6 7" key="1">
    <citation type="submission" date="2016-10" db="EMBL/GenBank/DDBJ databases">
        <authorList>
            <person name="de Groot N.N."/>
        </authorList>
    </citation>
    <scope>NUCLEOTIDE SEQUENCE [LARGE SCALE GENOMIC DNA]</scope>
    <source>
        <strain evidence="6 7">CGMCC 1.9157</strain>
    </source>
</reference>
<gene>
    <name evidence="6" type="ORF">SAMN04488056_11125</name>
</gene>
<evidence type="ECO:0000313" key="6">
    <source>
        <dbReference type="EMBL" id="SFO69281.1"/>
    </source>
</evidence>
<dbReference type="InterPro" id="IPR006311">
    <property type="entry name" value="TAT_signal"/>
</dbReference>
<comment type="similarity">
    <text evidence="2">Belongs to the bacterial solute-binding protein 5 family.</text>
</comment>
<dbReference type="Gene3D" id="3.10.105.10">
    <property type="entry name" value="Dipeptide-binding Protein, Domain 3"/>
    <property type="match status" value="1"/>
</dbReference>
<dbReference type="InterPro" id="IPR030678">
    <property type="entry name" value="Peptide/Ni-bd"/>
</dbReference>